<protein>
    <submittedName>
        <fullName evidence="1">Uncharacterized protein</fullName>
    </submittedName>
</protein>
<reference evidence="2" key="1">
    <citation type="journal article" date="2023" name="G3 (Bethesda)">
        <title>Genome assembly and association tests identify interacting loci associated with vigor, precocity, and sex in interspecific pistachio rootstocks.</title>
        <authorList>
            <person name="Palmer W."/>
            <person name="Jacygrad E."/>
            <person name="Sagayaradj S."/>
            <person name="Cavanaugh K."/>
            <person name="Han R."/>
            <person name="Bertier L."/>
            <person name="Beede B."/>
            <person name="Kafkas S."/>
            <person name="Golino D."/>
            <person name="Preece J."/>
            <person name="Michelmore R."/>
        </authorList>
    </citation>
    <scope>NUCLEOTIDE SEQUENCE [LARGE SCALE GENOMIC DNA]</scope>
</reference>
<proteinExistence type="predicted"/>
<name>A0ACC0XRV6_9ROSI</name>
<evidence type="ECO:0000313" key="1">
    <source>
        <dbReference type="EMBL" id="KAJ0021004.1"/>
    </source>
</evidence>
<accession>A0ACC0XRV6</accession>
<dbReference type="Proteomes" id="UP001163603">
    <property type="component" value="Chromosome 11"/>
</dbReference>
<gene>
    <name evidence="1" type="ORF">Pint_32351</name>
</gene>
<comment type="caution">
    <text evidence="1">The sequence shown here is derived from an EMBL/GenBank/DDBJ whole genome shotgun (WGS) entry which is preliminary data.</text>
</comment>
<organism evidence="1 2">
    <name type="scientific">Pistacia integerrima</name>
    <dbReference type="NCBI Taxonomy" id="434235"/>
    <lineage>
        <taxon>Eukaryota</taxon>
        <taxon>Viridiplantae</taxon>
        <taxon>Streptophyta</taxon>
        <taxon>Embryophyta</taxon>
        <taxon>Tracheophyta</taxon>
        <taxon>Spermatophyta</taxon>
        <taxon>Magnoliopsida</taxon>
        <taxon>eudicotyledons</taxon>
        <taxon>Gunneridae</taxon>
        <taxon>Pentapetalae</taxon>
        <taxon>rosids</taxon>
        <taxon>malvids</taxon>
        <taxon>Sapindales</taxon>
        <taxon>Anacardiaceae</taxon>
        <taxon>Pistacia</taxon>
    </lineage>
</organism>
<keyword evidence="2" id="KW-1185">Reference proteome</keyword>
<sequence length="234" mass="26511">MESDSMDMGGSGGTLASSRWNPTKEQINMLENLYKQGVRTPSAEQIQQITNRLRTFGHIEGKNVFYWFQNHKARQRQKQKQERMAFFNRYIHKAQPVFPPCANVCGPYYLPRSEIGFYPQCPKVLLPGGAKRRPKVEEQMENTRVLGGSLYDPEQYDYSVMMQMRNINEGGIDNNQETLPLFPLHPTGILQGRTSTTPSIGSTSSSSETNTAIEDGSCDQPFFDFFSGRGCETD</sequence>
<evidence type="ECO:0000313" key="2">
    <source>
        <dbReference type="Proteomes" id="UP001163603"/>
    </source>
</evidence>
<dbReference type="EMBL" id="CM047746">
    <property type="protein sequence ID" value="KAJ0021004.1"/>
    <property type="molecule type" value="Genomic_DNA"/>
</dbReference>